<dbReference type="EMBL" id="JADGJQ010000213">
    <property type="protein sequence ID" value="KAJ3165499.1"/>
    <property type="molecule type" value="Genomic_DNA"/>
</dbReference>
<proteinExistence type="predicted"/>
<organism evidence="1 2">
    <name type="scientific">Geranomyces variabilis</name>
    <dbReference type="NCBI Taxonomy" id="109894"/>
    <lineage>
        <taxon>Eukaryota</taxon>
        <taxon>Fungi</taxon>
        <taxon>Fungi incertae sedis</taxon>
        <taxon>Chytridiomycota</taxon>
        <taxon>Chytridiomycota incertae sedis</taxon>
        <taxon>Chytridiomycetes</taxon>
        <taxon>Spizellomycetales</taxon>
        <taxon>Powellomycetaceae</taxon>
        <taxon>Geranomyces</taxon>
    </lineage>
</organism>
<reference evidence="1" key="1">
    <citation type="submission" date="2020-05" db="EMBL/GenBank/DDBJ databases">
        <title>Phylogenomic resolution of chytrid fungi.</title>
        <authorList>
            <person name="Stajich J.E."/>
            <person name="Amses K."/>
            <person name="Simmons R."/>
            <person name="Seto K."/>
            <person name="Myers J."/>
            <person name="Bonds A."/>
            <person name="Quandt C.A."/>
            <person name="Barry K."/>
            <person name="Liu P."/>
            <person name="Grigoriev I."/>
            <person name="Longcore J.E."/>
            <person name="James T.Y."/>
        </authorList>
    </citation>
    <scope>NUCLEOTIDE SEQUENCE</scope>
    <source>
        <strain evidence="1">JEL0379</strain>
    </source>
</reference>
<protein>
    <submittedName>
        <fullName evidence="1">Uncharacterized protein</fullName>
    </submittedName>
</protein>
<evidence type="ECO:0000313" key="2">
    <source>
        <dbReference type="Proteomes" id="UP001212152"/>
    </source>
</evidence>
<name>A0AAD5XL25_9FUNG</name>
<evidence type="ECO:0000313" key="1">
    <source>
        <dbReference type="EMBL" id="KAJ3165499.1"/>
    </source>
</evidence>
<keyword evidence="2" id="KW-1185">Reference proteome</keyword>
<dbReference type="AlphaFoldDB" id="A0AAD5XL25"/>
<comment type="caution">
    <text evidence="1">The sequence shown here is derived from an EMBL/GenBank/DDBJ whole genome shotgun (WGS) entry which is preliminary data.</text>
</comment>
<dbReference type="Proteomes" id="UP001212152">
    <property type="component" value="Unassembled WGS sequence"/>
</dbReference>
<accession>A0AAD5XL25</accession>
<feature type="non-terminal residue" evidence="1">
    <location>
        <position position="1"/>
    </location>
</feature>
<sequence>QAIGKEGDPAELIHRSSMKRLLREFIDIHVQVRDLQQRMKVAKDRRQAVEKDLAQVFIAADVHTVDIPGYRLYRYDQRLVPYHLPKRVDPCSAVMRPMLT</sequence>
<gene>
    <name evidence="1" type="ORF">HDU87_003036</name>
</gene>